<dbReference type="InterPro" id="IPR008312">
    <property type="entry name" value="T6SS_TssB1"/>
</dbReference>
<dbReference type="AlphaFoldDB" id="A0A193GDH5"/>
<dbReference type="Pfam" id="PF05943">
    <property type="entry name" value="VipB"/>
    <property type="match status" value="1"/>
</dbReference>
<organism evidence="3 4">
    <name type="scientific">Bordetella flabilis</name>
    <dbReference type="NCBI Taxonomy" id="463014"/>
    <lineage>
        <taxon>Bacteria</taxon>
        <taxon>Pseudomonadati</taxon>
        <taxon>Pseudomonadota</taxon>
        <taxon>Betaproteobacteria</taxon>
        <taxon>Burkholderiales</taxon>
        <taxon>Alcaligenaceae</taxon>
        <taxon>Bordetella</taxon>
    </lineage>
</organism>
<dbReference type="Pfam" id="PF05591">
    <property type="entry name" value="T6SS_VipA"/>
    <property type="match status" value="1"/>
</dbReference>
<evidence type="ECO:0000313" key="3">
    <source>
        <dbReference type="EMBL" id="ANN77668.1"/>
    </source>
</evidence>
<dbReference type="InterPro" id="IPR010269">
    <property type="entry name" value="T6SS_TssC-like"/>
</dbReference>
<evidence type="ECO:0000259" key="2">
    <source>
        <dbReference type="Pfam" id="PF05943"/>
    </source>
</evidence>
<sequence>MANRIHQSVDSTDPGSPGPRAIQDGYAGLLRSARQPPIQPAHATSAAALASALAHVPAVSNDRSPGDAPAPFVMGVLADLSGQPGDPLPPVADRPFLPIGIHDFDDRLRQVRPRVAMSVPNALTGHGRLSVDLTFQCLEDFGPDAIARNVPPLAKLLHARRALSAVMPPTRGPVDDGVAARTRNVVVQALDTLSAHALGPVAGVSEDMHRTAQALIARIDSLLNRQVNAILHAAAFQQLEGSWRGLHWLVTHTADDRGLALRVMNLSKAEFHRSLHRYAESSWDRSPVFCKLALGEGPSLGRPFGALVADYYFDHSDPDVALLTQIARMSAASYTPFITGVDSAVMLMGSWRELQGRRDLSKSLETGQHAAWQALRDLDASRYIGLAMPRFAARPPYGAQGQQVEAFPFEEELSASDLSHYTWANAAYAMAANMNRAFHYYDWCLRARDAELGMAATPMAPTAIVDTGDGQAAAYPTEAIIGDHQEAELTRGGLMPLVGHARHDVAGIIAAPSFNRPAVRASGDAAAQAHLSSRLPYLYACCRIAFQMKRDATSRASPPSASATGVSATPLPVAAAPANALPPGQRADDTTPLLLRAMQHGAIAWP</sequence>
<evidence type="ECO:0000313" key="4">
    <source>
        <dbReference type="Proteomes" id="UP000091926"/>
    </source>
</evidence>
<evidence type="ECO:0000256" key="1">
    <source>
        <dbReference type="SAM" id="MobiDB-lite"/>
    </source>
</evidence>
<feature type="compositionally biased region" description="Polar residues" evidence="1">
    <location>
        <begin position="1"/>
        <end position="14"/>
    </location>
</feature>
<dbReference type="NCBIfam" id="TIGR03355">
    <property type="entry name" value="VI_chp_2"/>
    <property type="match status" value="1"/>
</dbReference>
<dbReference type="PANTHER" id="PTHR35565">
    <property type="entry name" value="CYTOPLASMIC PROTEIN-RELATED"/>
    <property type="match status" value="1"/>
</dbReference>
<reference evidence="3 4" key="1">
    <citation type="submission" date="2016-06" db="EMBL/GenBank/DDBJ databases">
        <title>Complete genome sequences of Bordetella bronchialis and Bordetella flabilis.</title>
        <authorList>
            <person name="LiPuma J.J."/>
            <person name="Spilker T."/>
        </authorList>
    </citation>
    <scope>NUCLEOTIDE SEQUENCE [LARGE SCALE GENOMIC DNA]</scope>
    <source>
        <strain evidence="3 4">AU10664</strain>
    </source>
</reference>
<gene>
    <name evidence="3" type="ORF">BAU07_11620</name>
</gene>
<accession>A0A193GDH5</accession>
<dbReference type="EMBL" id="CP016172">
    <property type="protein sequence ID" value="ANN77668.1"/>
    <property type="molecule type" value="Genomic_DNA"/>
</dbReference>
<dbReference type="Proteomes" id="UP000091926">
    <property type="component" value="Chromosome"/>
</dbReference>
<feature type="domain" description="TssC1 N-terminal" evidence="2">
    <location>
        <begin position="214"/>
        <end position="514"/>
    </location>
</feature>
<proteinExistence type="predicted"/>
<keyword evidence="4" id="KW-1185">Reference proteome</keyword>
<dbReference type="InterPro" id="IPR044031">
    <property type="entry name" value="TssC1_N"/>
</dbReference>
<dbReference type="RefSeq" id="WP_066657601.1">
    <property type="nucleotide sequence ID" value="NZ_CBCSCL010000006.1"/>
</dbReference>
<dbReference type="KEGG" id="bfz:BAU07_11620"/>
<name>A0A193GDH5_9BORD</name>
<dbReference type="STRING" id="463014.BAU07_11620"/>
<protein>
    <recommendedName>
        <fullName evidence="2">TssC1 N-terminal domain-containing protein</fullName>
    </recommendedName>
</protein>
<feature type="region of interest" description="Disordered" evidence="1">
    <location>
        <begin position="1"/>
        <end position="24"/>
    </location>
</feature>
<dbReference type="PANTHER" id="PTHR35565:SF1">
    <property type="entry name" value="TYPE VI SECRETION SYSTEM CONTRACTILE SHEATH LARGE SUBUNIT"/>
    <property type="match status" value="1"/>
</dbReference>